<feature type="domain" description="Amino acid transporter transmembrane" evidence="7">
    <location>
        <begin position="201"/>
        <end position="602"/>
    </location>
</feature>
<evidence type="ECO:0000256" key="3">
    <source>
        <dbReference type="ARBA" id="ARBA00022989"/>
    </source>
</evidence>
<feature type="transmembrane region" description="Helical" evidence="6">
    <location>
        <begin position="331"/>
        <end position="352"/>
    </location>
</feature>
<feature type="transmembrane region" description="Helical" evidence="6">
    <location>
        <begin position="294"/>
        <end position="319"/>
    </location>
</feature>
<feature type="transmembrane region" description="Helical" evidence="6">
    <location>
        <begin position="520"/>
        <end position="540"/>
    </location>
</feature>
<feature type="transmembrane region" description="Helical" evidence="6">
    <location>
        <begin position="546"/>
        <end position="566"/>
    </location>
</feature>
<sequence length="645" mass="72749">MTPAKDNQNQRSSPQRTGSQRAAESRSGPSDASTSANANPARLASTRSTDQASTSGRQTRNNQTSPNQPPDQASASIRVYSESDIPRPREPETSEIEMFIGSTARALAAPTPTASYTYSSGTRGDLPSNANRPYRNLANITPDHELIIEPGRSHTPSLYTLERELRNYTHKRDSTGYDYYPGTERAVYDYIEERNDMYNTNLVESTAHLIKGSLGAGVLSMHEAYMYGGLWTSLAVTIAIGITISYTMLMLVRSAQKVYRRLRISKLSYPDLAEAACATSPWHFIRRISKPFRYFVDACIVMEMCGTCCIYQIMIGYSISKMFEGMGYVSAGWLMSIRFYILISAPILLPLCQIRSLKFLAPFSMLADLFVAVCVLATLYYSVITLNSNILDRHAWKNIHGFFRIAGICMYSTSGICVALPVENNMKRPRHFPQAVRFASIVVLSLTVTTGLFGYWAWGENCRSPITVHMPLNVFTTVLQFLMIMMLSISFAVQFWVPFRILWHYIAVRYKRKHALLERVHRLVMALIVMAFTMLFPNVISVMIFLGQFLMGLVALVFPAFIEFLVDWEEAYTHRFRVRFCQHVKNLTLATIGLTLSASTLYSKQQSTRLRGTKAIRHKRGTLAMKVQTKLKSNMAAPTIDTTLR</sequence>
<evidence type="ECO:0000256" key="5">
    <source>
        <dbReference type="SAM" id="MobiDB-lite"/>
    </source>
</evidence>
<comment type="caution">
    <text evidence="8">The sequence shown here is derived from an EMBL/GenBank/DDBJ whole genome shotgun (WGS) entry which is preliminary data.</text>
</comment>
<evidence type="ECO:0000313" key="8">
    <source>
        <dbReference type="EMBL" id="PCG79607.1"/>
    </source>
</evidence>
<name>A0A2A4K5U8_HELVI</name>
<keyword evidence="2 6" id="KW-0812">Transmembrane</keyword>
<evidence type="ECO:0000256" key="6">
    <source>
        <dbReference type="SAM" id="Phobius"/>
    </source>
</evidence>
<gene>
    <name evidence="8" type="ORF">B5V51_14872</name>
</gene>
<dbReference type="STRING" id="7102.A0A2A4K5U8"/>
<feature type="transmembrane region" description="Helical" evidence="6">
    <location>
        <begin position="478"/>
        <end position="499"/>
    </location>
</feature>
<evidence type="ECO:0000256" key="4">
    <source>
        <dbReference type="ARBA" id="ARBA00023136"/>
    </source>
</evidence>
<dbReference type="GO" id="GO:0005774">
    <property type="term" value="C:vacuolar membrane"/>
    <property type="evidence" value="ECO:0007669"/>
    <property type="project" value="TreeGrafter"/>
</dbReference>
<evidence type="ECO:0000256" key="2">
    <source>
        <dbReference type="ARBA" id="ARBA00022692"/>
    </source>
</evidence>
<evidence type="ECO:0000256" key="1">
    <source>
        <dbReference type="ARBA" id="ARBA00004141"/>
    </source>
</evidence>
<dbReference type="AlphaFoldDB" id="A0A2A4K5U8"/>
<feature type="transmembrane region" description="Helical" evidence="6">
    <location>
        <begin position="401"/>
        <end position="423"/>
    </location>
</feature>
<feature type="region of interest" description="Disordered" evidence="5">
    <location>
        <begin position="111"/>
        <end position="133"/>
    </location>
</feature>
<keyword evidence="4 6" id="KW-0472">Membrane</keyword>
<dbReference type="InterPro" id="IPR013057">
    <property type="entry name" value="AA_transpt_TM"/>
</dbReference>
<reference evidence="8" key="1">
    <citation type="submission" date="2017-09" db="EMBL/GenBank/DDBJ databases">
        <title>Contemporary evolution of a Lepidopteran species, Heliothis virescens, in response to modern agricultural practices.</title>
        <authorList>
            <person name="Fritz M.L."/>
            <person name="Deyonke A.M."/>
            <person name="Papanicolaou A."/>
            <person name="Micinski S."/>
            <person name="Westbrook J."/>
            <person name="Gould F."/>
        </authorList>
    </citation>
    <scope>NUCLEOTIDE SEQUENCE [LARGE SCALE GENOMIC DNA]</scope>
    <source>
        <strain evidence="8">HvINT-</strain>
        <tissue evidence="8">Whole body</tissue>
    </source>
</reference>
<evidence type="ECO:0000259" key="7">
    <source>
        <dbReference type="Pfam" id="PF01490"/>
    </source>
</evidence>
<keyword evidence="3 6" id="KW-1133">Transmembrane helix</keyword>
<proteinExistence type="predicted"/>
<comment type="subcellular location">
    <subcellularLocation>
        <location evidence="1">Membrane</location>
        <topology evidence="1">Multi-pass membrane protein</topology>
    </subcellularLocation>
</comment>
<accession>A0A2A4K5U8</accession>
<feature type="compositionally biased region" description="Polar residues" evidence="5">
    <location>
        <begin position="45"/>
        <end position="75"/>
    </location>
</feature>
<dbReference type="Pfam" id="PF01490">
    <property type="entry name" value="Aa_trans"/>
    <property type="match status" value="1"/>
</dbReference>
<protein>
    <recommendedName>
        <fullName evidence="7">Amino acid transporter transmembrane domain-containing protein</fullName>
    </recommendedName>
</protein>
<organism evidence="8">
    <name type="scientific">Heliothis virescens</name>
    <name type="common">Tobacco budworm moth</name>
    <dbReference type="NCBI Taxonomy" id="7102"/>
    <lineage>
        <taxon>Eukaryota</taxon>
        <taxon>Metazoa</taxon>
        <taxon>Ecdysozoa</taxon>
        <taxon>Arthropoda</taxon>
        <taxon>Hexapoda</taxon>
        <taxon>Insecta</taxon>
        <taxon>Pterygota</taxon>
        <taxon>Neoptera</taxon>
        <taxon>Endopterygota</taxon>
        <taxon>Lepidoptera</taxon>
        <taxon>Glossata</taxon>
        <taxon>Ditrysia</taxon>
        <taxon>Noctuoidea</taxon>
        <taxon>Noctuidae</taxon>
        <taxon>Heliothinae</taxon>
        <taxon>Heliothis</taxon>
    </lineage>
</organism>
<dbReference type="PANTHER" id="PTHR22950">
    <property type="entry name" value="AMINO ACID TRANSPORTER"/>
    <property type="match status" value="1"/>
</dbReference>
<dbReference type="PANTHER" id="PTHR22950:SF349">
    <property type="entry name" value="AMINO ACID TRANSPORTER TRANSMEMBRANE DOMAIN-CONTAINING PROTEIN"/>
    <property type="match status" value="1"/>
</dbReference>
<dbReference type="GO" id="GO:0015179">
    <property type="term" value="F:L-amino acid transmembrane transporter activity"/>
    <property type="evidence" value="ECO:0007669"/>
    <property type="project" value="TreeGrafter"/>
</dbReference>
<feature type="transmembrane region" description="Helical" evidence="6">
    <location>
        <begin position="359"/>
        <end position="381"/>
    </location>
</feature>
<dbReference type="EMBL" id="NWSH01000097">
    <property type="protein sequence ID" value="PCG79607.1"/>
    <property type="molecule type" value="Genomic_DNA"/>
</dbReference>
<feature type="transmembrane region" description="Helical" evidence="6">
    <location>
        <begin position="435"/>
        <end position="458"/>
    </location>
</feature>
<feature type="compositionally biased region" description="Polar residues" evidence="5">
    <location>
        <begin position="1"/>
        <end position="38"/>
    </location>
</feature>
<feature type="region of interest" description="Disordered" evidence="5">
    <location>
        <begin position="1"/>
        <end position="76"/>
    </location>
</feature>
<feature type="transmembrane region" description="Helical" evidence="6">
    <location>
        <begin position="230"/>
        <end position="252"/>
    </location>
</feature>